<dbReference type="InterPro" id="IPR039736">
    <property type="entry name" value="L_poly_C"/>
</dbReference>
<evidence type="ECO:0000256" key="16">
    <source>
        <dbReference type="ARBA" id="ARBA00022953"/>
    </source>
</evidence>
<evidence type="ECO:0000256" key="20">
    <source>
        <dbReference type="ARBA" id="ARBA00024052"/>
    </source>
</evidence>
<dbReference type="Pfam" id="PF14314">
    <property type="entry name" value="Methyltrans_Mon_2nd"/>
    <property type="match status" value="1"/>
</dbReference>
<organism evidence="29">
    <name type="scientific">avian metapneumovirus</name>
    <dbReference type="NCBI Taxonomy" id="38525"/>
    <lineage>
        <taxon>Viruses</taxon>
        <taxon>Riboviria</taxon>
        <taxon>Orthornavirae</taxon>
        <taxon>Negarnaviricota</taxon>
        <taxon>Haploviricotina</taxon>
        <taxon>Monjiviricetes</taxon>
        <taxon>Mononegavirales</taxon>
        <taxon>Pneumoviridae</taxon>
        <taxon>Metapneumovirus</taxon>
        <taxon>Metapneumovirus avis</taxon>
    </lineage>
</organism>
<evidence type="ECO:0000256" key="2">
    <source>
        <dbReference type="ARBA" id="ARBA00003132"/>
    </source>
</evidence>
<evidence type="ECO:0000256" key="4">
    <source>
        <dbReference type="ARBA" id="ARBA00022484"/>
    </source>
</evidence>
<evidence type="ECO:0000256" key="19">
    <source>
        <dbReference type="ARBA" id="ARBA00023268"/>
    </source>
</evidence>
<reference evidence="29" key="1">
    <citation type="submission" date="2017-05" db="EMBL/GenBank/DDBJ databases">
        <title>The complete genome sequence of avian metapneumovirus subtype A.</title>
        <authorList>
            <person name="Rizotto L.S."/>
            <person name="Scagion G.P."/>
            <person name="Cardoso T.C."/>
            <person name="Simao R.M."/>
            <person name="Caserta L.C."/>
            <person name="Benassi J.C."/>
            <person name="Cordeiro I.M."/>
            <person name="Keid L.B."/>
            <person name="Oliveira T.M.F.S."/>
            <person name="Soares R.M."/>
            <person name="Arns C.W."/>
            <person name="Van Borm S."/>
            <person name="Ferreira H.L."/>
        </authorList>
    </citation>
    <scope>NUCLEOTIDE SEQUENCE</scope>
    <source>
        <strain evidence="29">AMPV-A/chicken/Brazil-SP/669/2003</strain>
    </source>
</reference>
<keyword evidence="11 26" id="KW-0547">Nucleotide-binding</keyword>
<comment type="subcellular location">
    <subcellularLocation>
        <location evidence="26">Virion</location>
    </subcellularLocation>
    <subcellularLocation>
        <location evidence="26">Host cytoplasm</location>
    </subcellularLocation>
</comment>
<evidence type="ECO:0000256" key="6">
    <source>
        <dbReference type="ARBA" id="ARBA00022664"/>
    </source>
</evidence>
<evidence type="ECO:0000256" key="18">
    <source>
        <dbReference type="ARBA" id="ARBA00023200"/>
    </source>
</evidence>
<evidence type="ECO:0000256" key="8">
    <source>
        <dbReference type="ARBA" id="ARBA00022691"/>
    </source>
</evidence>
<name>A0A1Y0B8K3_9MONO</name>
<comment type="function">
    <text evidence="2 26">RNA-directed RNA polymerase that catalyzes the replication of viral genomic RNA. The template is composed of the viral RNA tightly encapsidated by the nucleoprotein (N). The replicase mode is dependent on intracellular N protein concentration. In this mode, the polymerase replicates the whole viral genome without recognizing transcriptional signals, and the replicated genome is not caped or polyadenylated.</text>
</comment>
<comment type="similarity">
    <text evidence="3 26">Belongs to the paramyxovirus L protein family.</text>
</comment>
<evidence type="ECO:0000256" key="24">
    <source>
        <dbReference type="ARBA" id="ARBA00047370"/>
    </source>
</evidence>
<dbReference type="PROSITE" id="PS50526">
    <property type="entry name" value="RDRP_SSRNA_NEG_NONSEG"/>
    <property type="match status" value="1"/>
</dbReference>
<comment type="catalytic activity">
    <reaction evidence="25 26">
        <text>GTP + H2O = GDP + phosphate + H(+)</text>
        <dbReference type="Rhea" id="RHEA:19669"/>
        <dbReference type="ChEBI" id="CHEBI:15377"/>
        <dbReference type="ChEBI" id="CHEBI:15378"/>
        <dbReference type="ChEBI" id="CHEBI:37565"/>
        <dbReference type="ChEBI" id="CHEBI:43474"/>
        <dbReference type="ChEBI" id="CHEBI:58189"/>
    </reaction>
</comment>
<comment type="cofactor">
    <cofactor evidence="1">
        <name>Mg(2+)</name>
        <dbReference type="ChEBI" id="CHEBI:18420"/>
    </cofactor>
</comment>
<gene>
    <name evidence="29" type="primary">L</name>
</gene>
<proteinExistence type="inferred from homology"/>
<keyword evidence="8 26" id="KW-0949">S-adenosyl-L-methionine</keyword>
<keyword evidence="15 26" id="KW-0946">Virion</keyword>
<dbReference type="InterPro" id="IPR016269">
    <property type="entry name" value="RNA-dir_pol_paramyxovirus"/>
</dbReference>
<accession>A0A1Y0B8K3</accession>
<evidence type="ECO:0000256" key="9">
    <source>
        <dbReference type="ARBA" id="ARBA00022695"/>
    </source>
</evidence>
<keyword evidence="16 26" id="KW-0693">Viral RNA replication</keyword>
<dbReference type="PROSITE" id="PS51590">
    <property type="entry name" value="SAM_MT_MNV_L"/>
    <property type="match status" value="1"/>
</dbReference>
<evidence type="ECO:0000256" key="22">
    <source>
        <dbReference type="ARBA" id="ARBA00024499"/>
    </source>
</evidence>
<comment type="catalytic activity">
    <reaction evidence="22 26">
        <text>a 5'-end (5'-triphosphoguanosine)-(2'-O-methyladenylyl)-adenylyl-cytidylyl-adenosine in mRNA + S-adenosyl-L-methionine = a 5'-end (N(7)-methyl 5'-triphosphoguanosine)-(2'-O-methyladenylyl)-adenylyl-cytidylyl-adenosine in mRNA + S-adenosyl-L-homocysteine</text>
        <dbReference type="Rhea" id="RHEA:65440"/>
        <dbReference type="Rhea" id="RHEA-COMP:16798"/>
        <dbReference type="Rhea" id="RHEA-COMP:16801"/>
        <dbReference type="ChEBI" id="CHEBI:57856"/>
        <dbReference type="ChEBI" id="CHEBI:59789"/>
        <dbReference type="ChEBI" id="CHEBI:156482"/>
        <dbReference type="ChEBI" id="CHEBI:156483"/>
    </reaction>
</comment>
<evidence type="ECO:0000256" key="15">
    <source>
        <dbReference type="ARBA" id="ARBA00022844"/>
    </source>
</evidence>
<evidence type="ECO:0000256" key="17">
    <source>
        <dbReference type="ARBA" id="ARBA00023042"/>
    </source>
</evidence>
<evidence type="ECO:0000256" key="25">
    <source>
        <dbReference type="ARBA" id="ARBA00048548"/>
    </source>
</evidence>
<comment type="catalytic activity">
    <reaction evidence="26">
        <text>RNA(n) + a ribonucleoside 5'-triphosphate = RNA(n+1) + diphosphate</text>
        <dbReference type="Rhea" id="RHEA:21248"/>
        <dbReference type="Rhea" id="RHEA-COMP:14527"/>
        <dbReference type="Rhea" id="RHEA-COMP:17342"/>
        <dbReference type="ChEBI" id="CHEBI:33019"/>
        <dbReference type="ChEBI" id="CHEBI:61557"/>
        <dbReference type="ChEBI" id="CHEBI:140395"/>
        <dbReference type="EC" id="2.7.7.48"/>
    </reaction>
</comment>
<keyword evidence="17 26" id="KW-0506">mRNA capping</keyword>
<dbReference type="GO" id="GO:0044423">
    <property type="term" value="C:virion component"/>
    <property type="evidence" value="ECO:0007669"/>
    <property type="project" value="UniProtKB-KW"/>
</dbReference>
<dbReference type="GO" id="GO:0003968">
    <property type="term" value="F:RNA-directed RNA polymerase activity"/>
    <property type="evidence" value="ECO:0007669"/>
    <property type="project" value="UniProtKB-KW"/>
</dbReference>
<protein>
    <recommendedName>
        <fullName evidence="26">RNA-directed RNA polymerase L</fullName>
        <shortName evidence="26">Protein L</shortName>
    </recommendedName>
    <alternativeName>
        <fullName evidence="26">Large structural protein</fullName>
    </alternativeName>
    <alternativeName>
        <fullName evidence="26">Replicase</fullName>
    </alternativeName>
    <alternativeName>
        <fullName evidence="26">Transcriptase</fullName>
    </alternativeName>
    <domain>
        <recommendedName>
            <fullName evidence="26">RNA-directed RNA polymerase</fullName>
            <ecNumber evidence="26">2.7.7.48</ecNumber>
        </recommendedName>
    </domain>
    <domain>
        <recommendedName>
            <fullName evidence="26">GTP phosphohydrolase</fullName>
            <ecNumber evidence="26">3.6.1.-</ecNumber>
        </recommendedName>
    </domain>
    <domain>
        <recommendedName>
            <fullName evidence="26">GDP polyribonucleotidyltransferase</fullName>
            <ecNumber evidence="26">2.7.7.88</ecNumber>
        </recommendedName>
        <alternativeName>
            <fullName evidence="26">PRNTase</fullName>
        </alternativeName>
    </domain>
    <domain>
        <recommendedName>
            <fullName evidence="26">mRNA (nucleoside-2'-O-)-methyltransferase</fullName>
            <shortName evidence="26">N1-2'-O-MTase</shortName>
            <ecNumber evidence="26">2.1.1.-</ecNumber>
        </recommendedName>
    </domain>
    <domain>
        <recommendedName>
            <fullName evidence="26">mRNA (guanine-N(7)-)-methyltransferase</fullName>
            <shortName evidence="26">G-N7-MTase</shortName>
        </recommendedName>
    </domain>
</protein>
<evidence type="ECO:0000259" key="28">
    <source>
        <dbReference type="PROSITE" id="PS51590"/>
    </source>
</evidence>
<evidence type="ECO:0000256" key="1">
    <source>
        <dbReference type="ARBA" id="ARBA00001946"/>
    </source>
</evidence>
<evidence type="ECO:0000256" key="3">
    <source>
        <dbReference type="ARBA" id="ARBA00007934"/>
    </source>
</evidence>
<evidence type="ECO:0000256" key="7">
    <source>
        <dbReference type="ARBA" id="ARBA00022679"/>
    </source>
</evidence>
<comment type="catalytic activity">
    <reaction evidence="23 26">
        <text>a 5'-end (5'-triphosphoguanosine)-adenylyl-adenylyl-cytidylyl-adenosine in mRNA + S-adenosyl-L-methionine = a 5'-end (5'-triphosphoguanosine)-(2'-O-methyladenylyl)-adenylyl-cytidylyl-adenosine in mRNA + S-adenosyl-L-homocysteine + H(+)</text>
        <dbReference type="Rhea" id="RHEA:65380"/>
        <dbReference type="Rhea" id="RHEA-COMP:16797"/>
        <dbReference type="Rhea" id="RHEA-COMP:16801"/>
        <dbReference type="ChEBI" id="CHEBI:15378"/>
        <dbReference type="ChEBI" id="CHEBI:57856"/>
        <dbReference type="ChEBI" id="CHEBI:59789"/>
        <dbReference type="ChEBI" id="CHEBI:156482"/>
        <dbReference type="ChEBI" id="CHEBI:156484"/>
    </reaction>
</comment>
<dbReference type="GO" id="GO:0046872">
    <property type="term" value="F:metal ion binding"/>
    <property type="evidence" value="ECO:0007669"/>
    <property type="project" value="UniProtKB-KW"/>
</dbReference>
<comment type="function">
    <text evidence="26">RNA-directed RNA polymerase that catalyzes the transcription of viral mRNAs, their capping and polyadenylation. The template is composed of the viral RNA tightly encapsidated by the nucleoprotein (N). The viral polymerase binds to the genomic RNA at the 3' leader promoter, and transcribes subsequently all viral mRNAs with a decreasing efficiency. The first gene is the most transcribed, and the last the least transcribed. The viral phosphoprotein acts as a processivity factor. Capping is concomitant with initiation of mRNA transcription. Indeed, a GDP polyribonucleotidyl transferase (PRNTase) adds the cap structure when the nascent RNA chain length has reached few nucleotides. Ribose 2'-O methylation of viral mRNA cap precedes and facilitates subsequent guanine-N-7 methylation, both activities being carried by the viral polymerase. Polyadenylation of mRNAs occur by a stuttering mechanism at a slipery stop site present at the end viral genes. After finishing transcription of a mRNA, the polymerase can resume transcription of the downstream gene.</text>
</comment>
<evidence type="ECO:0000256" key="11">
    <source>
        <dbReference type="ARBA" id="ARBA00022741"/>
    </source>
</evidence>
<keyword evidence="7 26" id="KW-0808">Transferase</keyword>
<evidence type="ECO:0000256" key="12">
    <source>
        <dbReference type="ARBA" id="ARBA00022801"/>
    </source>
</evidence>
<dbReference type="EC" id="2.7.7.88" evidence="26"/>
<dbReference type="EMBL" id="MF093139">
    <property type="protein sequence ID" value="ART34503.1"/>
    <property type="molecule type" value="Viral_cRNA"/>
</dbReference>
<dbReference type="NCBIfam" id="TIGR04198">
    <property type="entry name" value="paramyx_RNAcap"/>
    <property type="match status" value="1"/>
</dbReference>
<evidence type="ECO:0000256" key="13">
    <source>
        <dbReference type="ARBA" id="ARBA00022840"/>
    </source>
</evidence>
<dbReference type="InterPro" id="IPR039530">
    <property type="entry name" value="L_methyltransferase_rhabdo"/>
</dbReference>
<keyword evidence="5 26" id="KW-0489">Methyltransferase</keyword>
<evidence type="ECO:0000313" key="29">
    <source>
        <dbReference type="EMBL" id="ART34503.1"/>
    </source>
</evidence>
<dbReference type="InterPro" id="IPR026890">
    <property type="entry name" value="Mononeg_mRNAcap"/>
</dbReference>
<feature type="domain" description="Mononegavirus-type SAM-dependent 2'-O-MTase" evidence="28">
    <location>
        <begin position="1661"/>
        <end position="1851"/>
    </location>
</feature>
<keyword evidence="12" id="KW-0378">Hydrolase</keyword>
<evidence type="ECO:0000256" key="10">
    <source>
        <dbReference type="ARBA" id="ARBA00022723"/>
    </source>
</evidence>
<dbReference type="Pfam" id="PF14318">
    <property type="entry name" value="Mononeg_mRNAcap"/>
    <property type="match status" value="1"/>
</dbReference>
<dbReference type="InterPro" id="IPR014023">
    <property type="entry name" value="Mononeg_RNA_pol_cat"/>
</dbReference>
<comment type="catalytic activity">
    <reaction evidence="24">
        <text>a 5'-end (5'-triphosphoguanosine)-adenylyl-adenylyl-cytidylyl-adenosine in mRNA + 2 S-adenosyl-L-methionine = a 5'-end (N(7)-methyl 5'-triphosphoguanosine)-(2'-O-methyladenylyl)-adenylyl-cytidylyl-adenosine in mRNA + 2 S-adenosyl-L-homocysteine + H(+)</text>
        <dbReference type="Rhea" id="RHEA:65376"/>
        <dbReference type="Rhea" id="RHEA-COMP:16797"/>
        <dbReference type="Rhea" id="RHEA-COMP:16798"/>
        <dbReference type="ChEBI" id="CHEBI:15378"/>
        <dbReference type="ChEBI" id="CHEBI:57856"/>
        <dbReference type="ChEBI" id="CHEBI:59789"/>
        <dbReference type="ChEBI" id="CHEBI:156483"/>
        <dbReference type="ChEBI" id="CHEBI:156484"/>
        <dbReference type="EC" id="2.1.1.375"/>
    </reaction>
</comment>
<keyword evidence="14" id="KW-0460">Magnesium</keyword>
<keyword evidence="19" id="KW-0511">Multifunctional enzyme</keyword>
<evidence type="ECO:0000256" key="21">
    <source>
        <dbReference type="ARBA" id="ARBA00024494"/>
    </source>
</evidence>
<evidence type="ECO:0000256" key="14">
    <source>
        <dbReference type="ARBA" id="ARBA00022842"/>
    </source>
</evidence>
<sequence>MEISDESVVNVYLPDSYLKGVISFSETNAIGSCVLNRPYIKDDYTAHVAMTNPVIEHQRLRALFKSLTISREYRVVEPLMIQKELLKVAAGARLKKLKKWLGRSKDISEVKLKMVADWLKLSQTPGRGKIIDRIQVENLPDWLEHWFDSWLILNDVIQSYRCLEVSQTSAILRKSSLNFFFAVSSFGCIIISRKSRRICFCTYNQLLTWKDLALSRFNANLCVWVSNCLNSAQDGLGLRSKLVGELLNRLYCETDELLSITGNEGYGIVKEFEGFIMSEILRMTEHAQFSVRFRNTLLNGIADKIGKMRAAYRRRTQNTSVEHHRYPGEHEMLEATGRVLRIIKLLVNNEIANAAEMYFIFRIFGHPMVEEREAMDAVRDNSETAKILSLVALTEMRGAFILRVIKGFVGNYKRWPKIKNPSTLSRRWKMYMNAKTYPSNLELCVEDFLELAGISFCQEFYVPSQTSLEMVLNDKAISPPKSLIWSVYPRNYLPQNIQDRFRLESLDRLEHERTRRVLEFYLKDANFKQSDLKKYVVGQEYLNDKEHVVSLTGKERELSVGRMFAMQPGKQRQVQILAEKLLSDNIVPFFPETLTRYGDLELQRIMELKSELSSTKKRKSDSYNNYIARASIVTDLSKFNQAFRYETTSVCADVADELHGTQSLFCWLHLTVSSTTMICTYRHAPPDTGGIYDIDQIPEQSGLYRFHMGGIEGWCQKMWTMEAISLLDVVSVRNRVQLTSLLNGDNQSIDVSKPVRLTGAQTEIQADYSLAIKMLTAVRDAYYNIGHKLKEGETYVSRDLQFMSKTIQSEGVMYPAAIKKVLRVGPWINTILDDIKTSMEAIGSLCQELEFRGESFVTSLIVRNFWLYIQCFVEAKDHSLAGAQISNELNRTLTKVKRFFRLADESSTVNLFMNIPMQLGGGDPVVVYRSFYRRTPDFLTEVLTHMELLLTAIEMDRGVYMNFFLTLLNTCKNDRATLTTLMRDPQAIGSERQAKVTSEINRTAVTSVLSLAPNPLFSDSAVHFSQNEEEIGTVMEDISPVYPHGLRVVYEAFPFHKAEKVVNMIAGTKSITNILQRTSAISGVDIDRAVHMMLLNLGLLGRILESGPITDTIDLRSNNRILCCQLSKRIREMSWDGLEIVGVSSPSMLSSLDINYVTIAQKPGIIVEKFSAEKTTRGKRGPKAPWVGSSTQEKKLVAVYNRQALSKEQKDQLETIGKIRWVYKGVTGLRRLLNLICLGTLGLPYKLLKPLLPRFMSVNFLHRLAVSSRPMEFPSSVPAYRTTNFHFDTSPINKRLSERFGNEDINLVFQNAISCGISVMCVVEQLTGRSPKQVILEPIVEDIDIMSAPNFQGHLNFKSVRKIVTDQHIFNPDHIDLVMLGKLLLPTVRSNINNNKPATENFFNGNNIVEALTSCLACHWCTVLILLTTENSIFQKEWGDGFITDHAFINFTWFLMSFKTYLLCHWQTEKNKTLGIVEDPIDRLIRVDNSFWRMMSKVFLEPKVKRRLMLYDTSVLNVLGSISFKNWFVSRLRTVDYMEIPWIVNAEGDIVEQKPVTEYLKIMAAGVHVKVIMLSYSDMAHAMTRLLRCKNMQDNVPTIKKTVSPTDVTPSVDPTRALLLFPKVIFSKLTTFNATCSTAKQSGSNLTKNYMTLMPWHHINRYNFVHSSTGCKVSVKGCIGKLITKLELRIIYFIGEGAGNLMSRTACEYPNLKFVYRSLKDANDHHHPTEYVRVMGSISRIIDLGEGLAMEATDATKREHWDFIHRVCKDPLLLTICDAELKNMEDVLHLVIQWRKHVLSCNICTSYGTNVYMFVKYHAQSEAKKLPHFVRVVSIYIMQGSKLSGSECYMLLTLGHQNMAPCYGEVRSAKSIMALTSTFKHPCRLDKSAIEANLKSLAPGLTLPLSEPAMQKYLLDLSSLSGIKNTGATIGGSKVVEKKWALCKVSNIVKWLSHVLKMPKGDLNYDFFEVIENTYPDMVKLLDNLNPSELKKLVKVTGYILGTK</sequence>
<evidence type="ECO:0000259" key="27">
    <source>
        <dbReference type="PROSITE" id="PS50526"/>
    </source>
</evidence>
<feature type="domain" description="RdRp catalytic" evidence="27">
    <location>
        <begin position="628"/>
        <end position="811"/>
    </location>
</feature>
<evidence type="ECO:0000256" key="26">
    <source>
        <dbReference type="PIRNR" id="PIRNR000830"/>
    </source>
</evidence>
<comment type="catalytic activity">
    <reaction evidence="21">
        <text>a 5'-end triphospho-adenylyl-adenylyl-cytidylyl-adenosine in mRNA + GDP + H(+) = a 5'-end (5'-triphosphoguanosine)-adenylyl-adenylyl-cytidylyl-adenosine in mRNA + diphosphate</text>
        <dbReference type="Rhea" id="RHEA:65436"/>
        <dbReference type="Rhea" id="RHEA-COMP:16797"/>
        <dbReference type="Rhea" id="RHEA-COMP:16799"/>
        <dbReference type="ChEBI" id="CHEBI:15378"/>
        <dbReference type="ChEBI" id="CHEBI:33019"/>
        <dbReference type="ChEBI" id="CHEBI:58189"/>
        <dbReference type="ChEBI" id="CHEBI:156484"/>
        <dbReference type="ChEBI" id="CHEBI:156503"/>
        <dbReference type="EC" id="2.7.7.88"/>
    </reaction>
</comment>
<dbReference type="GO" id="GO:0003924">
    <property type="term" value="F:GTPase activity"/>
    <property type="evidence" value="ECO:0007669"/>
    <property type="project" value="RHEA"/>
</dbReference>
<dbReference type="InterPro" id="IPR025786">
    <property type="entry name" value="Mononega_L_MeTrfase"/>
</dbReference>
<keyword evidence="13 26" id="KW-0067">ATP-binding</keyword>
<keyword evidence="9 26" id="KW-0548">Nucleotidyltransferase</keyword>
<dbReference type="PIRSF" id="PIRSF000830">
    <property type="entry name" value="RNA_pol_ParamyxoV"/>
    <property type="match status" value="1"/>
</dbReference>
<dbReference type="EC" id="2.1.1.-" evidence="26"/>
<dbReference type="Pfam" id="PF00946">
    <property type="entry name" value="Mononeg_RNA_pol"/>
    <property type="match status" value="1"/>
</dbReference>
<dbReference type="GO" id="GO:0005524">
    <property type="term" value="F:ATP binding"/>
    <property type="evidence" value="ECO:0007669"/>
    <property type="project" value="UniProtKB-KW"/>
</dbReference>
<keyword evidence="4 26" id="KW-0696">RNA-directed RNA polymerase</keyword>
<keyword evidence="10" id="KW-0479">Metal-binding</keyword>
<dbReference type="GO" id="GO:0030430">
    <property type="term" value="C:host cell cytoplasm"/>
    <property type="evidence" value="ECO:0007669"/>
    <property type="project" value="UniProtKB-SubCell"/>
</dbReference>
<dbReference type="EC" id="3.6.1.-" evidence="26"/>
<evidence type="ECO:0000256" key="23">
    <source>
        <dbReference type="ARBA" id="ARBA00047332"/>
    </source>
</evidence>
<evidence type="ECO:0000256" key="5">
    <source>
        <dbReference type="ARBA" id="ARBA00022603"/>
    </source>
</evidence>
<dbReference type="GO" id="GO:0004482">
    <property type="term" value="F:mRNA 5'-cap (guanine-N7-)-methyltransferase activity"/>
    <property type="evidence" value="ECO:0007669"/>
    <property type="project" value="InterPro"/>
</dbReference>
<keyword evidence="6 26" id="KW-0507">mRNA processing</keyword>
<comment type="subunit">
    <text evidence="20">Interacts with the phosphoprotein (via C-terminus); the association of P and L forms the polymerase complex.</text>
</comment>
<dbReference type="EC" id="2.7.7.48" evidence="26"/>
<keyword evidence="18 26" id="KW-1035">Host cytoplasm</keyword>